<evidence type="ECO:0000313" key="1">
    <source>
        <dbReference type="EMBL" id="KAF2715236.1"/>
    </source>
</evidence>
<reference evidence="1" key="1">
    <citation type="journal article" date="2020" name="Stud. Mycol.">
        <title>101 Dothideomycetes genomes: a test case for predicting lifestyles and emergence of pathogens.</title>
        <authorList>
            <person name="Haridas S."/>
            <person name="Albert R."/>
            <person name="Binder M."/>
            <person name="Bloem J."/>
            <person name="Labutti K."/>
            <person name="Salamov A."/>
            <person name="Andreopoulos B."/>
            <person name="Baker S."/>
            <person name="Barry K."/>
            <person name="Bills G."/>
            <person name="Bluhm B."/>
            <person name="Cannon C."/>
            <person name="Castanera R."/>
            <person name="Culley D."/>
            <person name="Daum C."/>
            <person name="Ezra D."/>
            <person name="Gonzalez J."/>
            <person name="Henrissat B."/>
            <person name="Kuo A."/>
            <person name="Liang C."/>
            <person name="Lipzen A."/>
            <person name="Lutzoni F."/>
            <person name="Magnuson J."/>
            <person name="Mondo S."/>
            <person name="Nolan M."/>
            <person name="Ohm R."/>
            <person name="Pangilinan J."/>
            <person name="Park H.-J."/>
            <person name="Ramirez L."/>
            <person name="Alfaro M."/>
            <person name="Sun H."/>
            <person name="Tritt A."/>
            <person name="Yoshinaga Y."/>
            <person name="Zwiers L.-H."/>
            <person name="Turgeon B."/>
            <person name="Goodwin S."/>
            <person name="Spatafora J."/>
            <person name="Crous P."/>
            <person name="Grigoriev I."/>
        </authorList>
    </citation>
    <scope>NUCLEOTIDE SEQUENCE</scope>
    <source>
        <strain evidence="1">CBS 279.74</strain>
    </source>
</reference>
<accession>A0A6G1KQR8</accession>
<name>A0A6G1KQR8_9PLEO</name>
<dbReference type="AlphaFoldDB" id="A0A6G1KQR8"/>
<sequence>MSKPLVDWLSTPNPSHIPRFPLRKCDSSILSRGSPAHHDFSPRCQEVGVDGGGGGGGENATCRRGNKDLGLEALWCGANMWQGSIDRRVLLDGITCKLRGKAVEFKECEVMKSNRQVAGEKEEDIATKAQQEIERLQGQEAVGEPFTVCRIGSLAELPAEAVTVSLP</sequence>
<keyword evidence="2" id="KW-1185">Reference proteome</keyword>
<dbReference type="EMBL" id="MU005764">
    <property type="protein sequence ID" value="KAF2715236.1"/>
    <property type="molecule type" value="Genomic_DNA"/>
</dbReference>
<proteinExistence type="predicted"/>
<organism evidence="1 2">
    <name type="scientific">Pleomassaria siparia CBS 279.74</name>
    <dbReference type="NCBI Taxonomy" id="1314801"/>
    <lineage>
        <taxon>Eukaryota</taxon>
        <taxon>Fungi</taxon>
        <taxon>Dikarya</taxon>
        <taxon>Ascomycota</taxon>
        <taxon>Pezizomycotina</taxon>
        <taxon>Dothideomycetes</taxon>
        <taxon>Pleosporomycetidae</taxon>
        <taxon>Pleosporales</taxon>
        <taxon>Pleomassariaceae</taxon>
        <taxon>Pleomassaria</taxon>
    </lineage>
</organism>
<evidence type="ECO:0000313" key="2">
    <source>
        <dbReference type="Proteomes" id="UP000799428"/>
    </source>
</evidence>
<dbReference type="Proteomes" id="UP000799428">
    <property type="component" value="Unassembled WGS sequence"/>
</dbReference>
<gene>
    <name evidence="1" type="ORF">K504DRAFT_446120</name>
</gene>
<protein>
    <submittedName>
        <fullName evidence="1">Uncharacterized protein</fullName>
    </submittedName>
</protein>